<proteinExistence type="predicted"/>
<feature type="domain" description="Nucleoside transporter/FeoB GTPase Gate" evidence="2">
    <location>
        <begin position="18"/>
        <end position="101"/>
    </location>
</feature>
<comment type="caution">
    <text evidence="3">The sequence shown here is derived from an EMBL/GenBank/DDBJ whole genome shotgun (WGS) entry which is preliminary data.</text>
</comment>
<dbReference type="AlphaFoldDB" id="A0A4R3L332"/>
<dbReference type="OrthoDB" id="9779080at2"/>
<gene>
    <name evidence="3" type="ORF">EDD65_10229</name>
</gene>
<evidence type="ECO:0000313" key="3">
    <source>
        <dbReference type="EMBL" id="TCS91103.1"/>
    </source>
</evidence>
<evidence type="ECO:0000259" key="2">
    <source>
        <dbReference type="Pfam" id="PF07670"/>
    </source>
</evidence>
<evidence type="ECO:0000313" key="4">
    <source>
        <dbReference type="Proteomes" id="UP000294567"/>
    </source>
</evidence>
<name>A0A4R3L332_9FIRM</name>
<dbReference type="EMBL" id="SMAE01000002">
    <property type="protein sequence ID" value="TCS91103.1"/>
    <property type="molecule type" value="Genomic_DNA"/>
</dbReference>
<feature type="transmembrane region" description="Helical" evidence="1">
    <location>
        <begin position="20"/>
        <end position="40"/>
    </location>
</feature>
<organism evidence="3 4">
    <name type="scientific">Keratinibaculum paraultunense</name>
    <dbReference type="NCBI Taxonomy" id="1278232"/>
    <lineage>
        <taxon>Bacteria</taxon>
        <taxon>Bacillati</taxon>
        <taxon>Bacillota</taxon>
        <taxon>Tissierellia</taxon>
        <taxon>Tissierellales</taxon>
        <taxon>Tepidimicrobiaceae</taxon>
        <taxon>Keratinibaculum</taxon>
    </lineage>
</organism>
<dbReference type="InterPro" id="IPR011642">
    <property type="entry name" value="Gate_dom"/>
</dbReference>
<dbReference type="Pfam" id="PF07670">
    <property type="entry name" value="Gate"/>
    <property type="match status" value="1"/>
</dbReference>
<accession>A0A4R3L332</accession>
<protein>
    <submittedName>
        <fullName evidence="3">Spore maturation protein SpmB</fullName>
    </submittedName>
</protein>
<dbReference type="Proteomes" id="UP000294567">
    <property type="component" value="Unassembled WGS sequence"/>
</dbReference>
<sequence>MYKESILNGFKKGISTLWELSKVVVPVYFFVTFLGYTPLLNIISNFFEPGMKLLGLPGEAAVPLVLGNFINLYAAIGAMASISLSARQATILAIMLSFSHSLLLESAIVKKTSVNLALIIFIRITLAILSGIIFNLIL</sequence>
<dbReference type="RefSeq" id="WP_132025679.1">
    <property type="nucleotide sequence ID" value="NZ_CP068564.1"/>
</dbReference>
<keyword evidence="1" id="KW-1133">Transmembrane helix</keyword>
<evidence type="ECO:0000256" key="1">
    <source>
        <dbReference type="SAM" id="Phobius"/>
    </source>
</evidence>
<keyword evidence="4" id="KW-1185">Reference proteome</keyword>
<reference evidence="3 4" key="1">
    <citation type="submission" date="2019-03" db="EMBL/GenBank/DDBJ databases">
        <title>Genomic Encyclopedia of Type Strains, Phase IV (KMG-IV): sequencing the most valuable type-strain genomes for metagenomic binning, comparative biology and taxonomic classification.</title>
        <authorList>
            <person name="Goeker M."/>
        </authorList>
    </citation>
    <scope>NUCLEOTIDE SEQUENCE [LARGE SCALE GENOMIC DNA]</scope>
    <source>
        <strain evidence="3 4">DSM 26752</strain>
    </source>
</reference>
<feature type="transmembrane region" description="Helical" evidence="1">
    <location>
        <begin position="60"/>
        <end position="82"/>
    </location>
</feature>
<keyword evidence="1" id="KW-0812">Transmembrane</keyword>
<feature type="transmembrane region" description="Helical" evidence="1">
    <location>
        <begin position="115"/>
        <end position="137"/>
    </location>
</feature>
<keyword evidence="1" id="KW-0472">Membrane</keyword>